<evidence type="ECO:0000313" key="2">
    <source>
        <dbReference type="Proteomes" id="UP000219072"/>
    </source>
</evidence>
<accession>A0A286E874</accession>
<organism evidence="1 2">
    <name type="scientific">Streptomyces zhaozhouensis</name>
    <dbReference type="NCBI Taxonomy" id="1300267"/>
    <lineage>
        <taxon>Bacteria</taxon>
        <taxon>Bacillati</taxon>
        <taxon>Actinomycetota</taxon>
        <taxon>Actinomycetes</taxon>
        <taxon>Kitasatosporales</taxon>
        <taxon>Streptomycetaceae</taxon>
        <taxon>Streptomyces</taxon>
    </lineage>
</organism>
<gene>
    <name evidence="1" type="ORF">SAMN06297387_12855</name>
</gene>
<dbReference type="Proteomes" id="UP000219072">
    <property type="component" value="Unassembled WGS sequence"/>
</dbReference>
<sequence>MDFEYHCWRCWETNVIWGKKVASFWHDKYRLPPDFECWNCGAINDLTDD</sequence>
<dbReference type="AlphaFoldDB" id="A0A286E874"/>
<name>A0A286E874_9ACTN</name>
<reference evidence="1 2" key="1">
    <citation type="submission" date="2017-09" db="EMBL/GenBank/DDBJ databases">
        <authorList>
            <person name="Ehlers B."/>
            <person name="Leendertz F.H."/>
        </authorList>
    </citation>
    <scope>NUCLEOTIDE SEQUENCE [LARGE SCALE GENOMIC DNA]</scope>
    <source>
        <strain evidence="1 2">CGMCC 4.7095</strain>
    </source>
</reference>
<dbReference type="RefSeq" id="WP_170970689.1">
    <property type="nucleotide sequence ID" value="NZ_OCNE01000028.1"/>
</dbReference>
<dbReference type="EMBL" id="OCNE01000028">
    <property type="protein sequence ID" value="SOD67079.1"/>
    <property type="molecule type" value="Genomic_DNA"/>
</dbReference>
<evidence type="ECO:0000313" key="1">
    <source>
        <dbReference type="EMBL" id="SOD67079.1"/>
    </source>
</evidence>
<keyword evidence="2" id="KW-1185">Reference proteome</keyword>
<protein>
    <submittedName>
        <fullName evidence="1">Uncharacterized protein</fullName>
    </submittedName>
</protein>
<proteinExistence type="predicted"/>